<feature type="domain" description="AAA+ ATPase" evidence="9">
    <location>
        <begin position="304"/>
        <end position="473"/>
    </location>
</feature>
<dbReference type="Pfam" id="PF17865">
    <property type="entry name" value="AAA_lid_5"/>
    <property type="match status" value="1"/>
</dbReference>
<dbReference type="SUPFAM" id="SSF52540">
    <property type="entry name" value="P-loop containing nucleoside triphosphate hydrolases"/>
    <property type="match status" value="4"/>
</dbReference>
<dbReference type="InterPro" id="IPR040848">
    <property type="entry name" value="AAA_lid_7"/>
</dbReference>
<dbReference type="Pfam" id="PF17867">
    <property type="entry name" value="AAA_lid_7"/>
    <property type="match status" value="2"/>
</dbReference>
<dbReference type="Gene3D" id="3.40.50.300">
    <property type="entry name" value="P-loop containing nucleotide triphosphate hydrolases"/>
    <property type="match status" value="4"/>
</dbReference>
<dbReference type="FunFam" id="3.40.50.300:FF:000582">
    <property type="entry name" value="Midasin"/>
    <property type="match status" value="1"/>
</dbReference>
<dbReference type="PANTHER" id="PTHR48103:SF2">
    <property type="entry name" value="MIDASIN"/>
    <property type="match status" value="1"/>
</dbReference>
<dbReference type="GO" id="GO:0000027">
    <property type="term" value="P:ribosomal large subunit assembly"/>
    <property type="evidence" value="ECO:0007669"/>
    <property type="project" value="TreeGrafter"/>
</dbReference>
<dbReference type="InterPro" id="IPR011704">
    <property type="entry name" value="ATPase_dyneun-rel_AAA"/>
</dbReference>
<evidence type="ECO:0000256" key="3">
    <source>
        <dbReference type="ARBA" id="ARBA00007188"/>
    </source>
</evidence>
<evidence type="ECO:0000313" key="11">
    <source>
        <dbReference type="Proteomes" id="UP000653454"/>
    </source>
</evidence>
<dbReference type="GO" id="GO:0016887">
    <property type="term" value="F:ATP hydrolysis activity"/>
    <property type="evidence" value="ECO:0007669"/>
    <property type="project" value="InterPro"/>
</dbReference>
<comment type="caution">
    <text evidence="10">The sequence shown here is derived from an EMBL/GenBank/DDBJ whole genome shotgun (WGS) entry which is preliminary data.</text>
</comment>
<keyword evidence="11" id="KW-1185">Reference proteome</keyword>
<feature type="domain" description="AAA+ ATPase" evidence="9">
    <location>
        <begin position="647"/>
        <end position="897"/>
    </location>
</feature>
<evidence type="ECO:0000259" key="9">
    <source>
        <dbReference type="SMART" id="SM00382"/>
    </source>
</evidence>
<dbReference type="InterPro" id="IPR003593">
    <property type="entry name" value="AAA+_ATPase"/>
</dbReference>
<dbReference type="InterPro" id="IPR041190">
    <property type="entry name" value="Midasin_AAA_lid_5"/>
</dbReference>
<dbReference type="GO" id="GO:0005730">
    <property type="term" value="C:nucleolus"/>
    <property type="evidence" value="ECO:0007669"/>
    <property type="project" value="UniProtKB-SubCell"/>
</dbReference>
<proteinExistence type="inferred from homology"/>
<dbReference type="GO" id="GO:0005654">
    <property type="term" value="C:nucleoplasm"/>
    <property type="evidence" value="ECO:0007669"/>
    <property type="project" value="UniProtKB-SubCell"/>
</dbReference>
<organism evidence="10 11">
    <name type="scientific">Plutella xylostella</name>
    <name type="common">Diamondback moth</name>
    <name type="synonym">Plutella maculipennis</name>
    <dbReference type="NCBI Taxonomy" id="51655"/>
    <lineage>
        <taxon>Eukaryota</taxon>
        <taxon>Metazoa</taxon>
        <taxon>Ecdysozoa</taxon>
        <taxon>Arthropoda</taxon>
        <taxon>Hexapoda</taxon>
        <taxon>Insecta</taxon>
        <taxon>Pterygota</taxon>
        <taxon>Neoptera</taxon>
        <taxon>Endopterygota</taxon>
        <taxon>Lepidoptera</taxon>
        <taxon>Glossata</taxon>
        <taxon>Ditrysia</taxon>
        <taxon>Yponomeutoidea</taxon>
        <taxon>Plutellidae</taxon>
        <taxon>Plutella</taxon>
    </lineage>
</organism>
<dbReference type="FunFam" id="3.40.50.300:FF:000142">
    <property type="entry name" value="Midasin"/>
    <property type="match status" value="1"/>
</dbReference>
<evidence type="ECO:0000256" key="8">
    <source>
        <dbReference type="ARBA" id="ARBA00023242"/>
    </source>
</evidence>
<comment type="similarity">
    <text evidence="3">Belongs to the midasin family.</text>
</comment>
<comment type="subcellular location">
    <subcellularLocation>
        <location evidence="1">Nucleus</location>
        <location evidence="1">Nucleolus</location>
    </subcellularLocation>
    <subcellularLocation>
        <location evidence="2">Nucleus</location>
        <location evidence="2">Nucleoplasm</location>
    </subcellularLocation>
</comment>
<evidence type="ECO:0000256" key="7">
    <source>
        <dbReference type="ARBA" id="ARBA00023186"/>
    </source>
</evidence>
<dbReference type="CDD" id="cd00009">
    <property type="entry name" value="AAA"/>
    <property type="match status" value="1"/>
</dbReference>
<dbReference type="SMART" id="SM00382">
    <property type="entry name" value="AAA"/>
    <property type="match status" value="3"/>
</dbReference>
<reference evidence="10" key="1">
    <citation type="submission" date="2020-11" db="EMBL/GenBank/DDBJ databases">
        <authorList>
            <person name="Whiteford S."/>
        </authorList>
    </citation>
    <scope>NUCLEOTIDE SEQUENCE</scope>
</reference>
<evidence type="ECO:0000313" key="10">
    <source>
        <dbReference type="EMBL" id="CAG9124071.1"/>
    </source>
</evidence>
<dbReference type="Pfam" id="PF07728">
    <property type="entry name" value="AAA_5"/>
    <property type="match status" value="4"/>
</dbReference>
<keyword evidence="8" id="KW-0539">Nucleus</keyword>
<evidence type="ECO:0000256" key="2">
    <source>
        <dbReference type="ARBA" id="ARBA00004642"/>
    </source>
</evidence>
<dbReference type="Proteomes" id="UP000653454">
    <property type="component" value="Unassembled WGS sequence"/>
</dbReference>
<sequence>MKCVEMSYPNLTVALKALGLHATTTELAEACQHVGKCLADQSMGLQGAVQVLSEHILNFDDAKLFKKYLSNILLAVVSSKVPLKPVFSKPEFQSCCDSEKWNHLEYSVVLAILCDHPDVMQYALKYFEINPIPPYEVFIDHNEAYKVVPKKRRLQDSRQKITDQHIVTCCYTLLSKLPNELSMKWDWTNFVTGFGSHSDPNIRWMVKECMVILTNMTEVESSFLAKNMDLTPRHTLDILNKSSKDSVFTVDESISNANFGGDSVINIDGILLPIFDKSNVQSGNLVPVKSCVNNLRSLALAVASGQALSLMGPVGSGKTSLVEHLAAITGRKGTAFKKVQLGDQTDSRMLLGSHQCTDIPGEFVWRPGVLTEAVQNGHWLLLEDIDCAALDVASTLSSLLERNTLSVPGYRDSLPVTPGFQLFVTQRTLVTNYGFQKKMSSSSTLLQKHLTQINVEPLSRSELSEIIQTLYPALTTIIPRMIEVFMMFSVGSHDTSLQTTETLSSDKETTNVSIMRGSRLISTRDLLKWCSRAVVGFDVTSPEAALKVLQDALDIFTCSVASPEHRLELAKKVGLCLGIVETKSEFYCKHYKPNVALNATALEVGRAKVTRKEKSLESVDFDNKQVVFSFTRQSACLLERIACCVTSNEPVLLVGETGTGKTSSVQYLARQTGHKLVVINMNQQSDSADLLGGYKPVDLKYVIKPLRYEFEEMFKNFYNVEKNKKFLNHIHTCYESESWPALLTLMKQSHKAAVTRLKNEKNDKKLQTWLAFGTKLTKLEQQIKAAYRLTFAFIEGSLVKAMQEGHWVLLDEINLASAEILECLAGLLEDKDETVDLLEKGDKVPIKRHPDFTLFACMNPATDVGKKDLPVGLRNRFTEFFIDELTERNDLMLLIGDYLYHMNLSGAVLEAIFLFYSTIRKEAKLNLVDGAGNAPHYSLRTLCRALTAAAKAKCGTVARSLFEAFCLSFLTQLDSSSHPKVEAMIAKAVIGKKNIKSVINQLIPEPQIRGQNFLLFEGHWIPQGKLEIAIPEGYILTPTVRKNLRDIARIISLGRLPVLLQGDTSVGKTSLITYIAKASGNYCVRINNHEHTDLQEYIGSYATDASGKLVFKEGVLVEAMRKGYWIILDELNLAPSDVLEALNRVLDDNRELYIPETQEVIKADPNFMLFATQNPPGLYGGRKMLSRAFRNRFVELHFDEIPRNELETILHQRCHIPPAYSKKMIAVMADLQVRRRGSAAVQGKDGFITLRDLFRWGQRYKLASKDKLTEDKFYDWDQHIADEGYLVLAGKVRQPDERSIIEEVIEKHIKRKVGPDNLFSLHATTSPVTKPYLELLLNNQLEEFSHVVWTYNMRRLAVLIAKSFTFNEPVLLVGETGCGKTTICQVLATLRKS</sequence>
<gene>
    <name evidence="10" type="ORF">PLXY2_LOCUS8132</name>
</gene>
<keyword evidence="6" id="KW-0067">ATP-binding</keyword>
<feature type="domain" description="AAA+ ATPase" evidence="9">
    <location>
        <begin position="1054"/>
        <end position="1199"/>
    </location>
</feature>
<evidence type="ECO:0000256" key="1">
    <source>
        <dbReference type="ARBA" id="ARBA00004604"/>
    </source>
</evidence>
<feature type="non-terminal residue" evidence="10">
    <location>
        <position position="1"/>
    </location>
</feature>
<evidence type="ECO:0000256" key="4">
    <source>
        <dbReference type="ARBA" id="ARBA00017143"/>
    </source>
</evidence>
<name>A0A8S4F7Y2_PLUXY</name>
<evidence type="ECO:0000256" key="6">
    <source>
        <dbReference type="ARBA" id="ARBA00022840"/>
    </source>
</evidence>
<keyword evidence="7" id="KW-0143">Chaperone</keyword>
<dbReference type="GO" id="GO:0005524">
    <property type="term" value="F:ATP binding"/>
    <property type="evidence" value="ECO:0007669"/>
    <property type="project" value="UniProtKB-KW"/>
</dbReference>
<dbReference type="EMBL" id="CAJHNJ030000029">
    <property type="protein sequence ID" value="CAG9124071.1"/>
    <property type="molecule type" value="Genomic_DNA"/>
</dbReference>
<dbReference type="InterPro" id="IPR027417">
    <property type="entry name" value="P-loop_NTPase"/>
</dbReference>
<protein>
    <recommendedName>
        <fullName evidence="4">Midasin</fullName>
    </recommendedName>
</protein>
<dbReference type="PANTHER" id="PTHR48103">
    <property type="entry name" value="MIDASIN-RELATED"/>
    <property type="match status" value="1"/>
</dbReference>
<accession>A0A8S4F7Y2</accession>
<dbReference type="GO" id="GO:0030687">
    <property type="term" value="C:preribosome, large subunit precursor"/>
    <property type="evidence" value="ECO:0007669"/>
    <property type="project" value="TreeGrafter"/>
</dbReference>
<evidence type="ECO:0000256" key="5">
    <source>
        <dbReference type="ARBA" id="ARBA00022741"/>
    </source>
</evidence>
<keyword evidence="5" id="KW-0547">Nucleotide-binding</keyword>
<dbReference type="GO" id="GO:0000055">
    <property type="term" value="P:ribosomal large subunit export from nucleus"/>
    <property type="evidence" value="ECO:0007669"/>
    <property type="project" value="TreeGrafter"/>
</dbReference>